<gene>
    <name evidence="2" type="ORF">ABUK86_19040</name>
</gene>
<dbReference type="RefSeq" id="WP_267945522.1">
    <property type="nucleotide sequence ID" value="NZ_JBEQNA010000010.1"/>
</dbReference>
<protein>
    <recommendedName>
        <fullName evidence="4">Integral membrane protein</fullName>
    </recommendedName>
</protein>
<organism evidence="2 3">
    <name type="scientific">Nocardiopsis tropica</name>
    <dbReference type="NCBI Taxonomy" id="109330"/>
    <lineage>
        <taxon>Bacteria</taxon>
        <taxon>Bacillati</taxon>
        <taxon>Actinomycetota</taxon>
        <taxon>Actinomycetes</taxon>
        <taxon>Streptosporangiales</taxon>
        <taxon>Nocardiopsidaceae</taxon>
        <taxon>Nocardiopsis</taxon>
    </lineage>
</organism>
<keyword evidence="1" id="KW-1133">Transmembrane helix</keyword>
<feature type="transmembrane region" description="Helical" evidence="1">
    <location>
        <begin position="60"/>
        <end position="80"/>
    </location>
</feature>
<feature type="transmembrane region" description="Helical" evidence="1">
    <location>
        <begin position="92"/>
        <end position="113"/>
    </location>
</feature>
<reference evidence="2 3" key="1">
    <citation type="submission" date="2024-06" db="EMBL/GenBank/DDBJ databases">
        <authorList>
            <person name="Bataeva Y.V."/>
            <person name="Grigorian L.N."/>
            <person name="Solomentsev V.I."/>
        </authorList>
    </citation>
    <scope>NUCLEOTIDE SEQUENCE [LARGE SCALE GENOMIC DNA]</scope>
    <source>
        <strain evidence="3">SCPM-O-B-12605 (RCAM04882)</strain>
    </source>
</reference>
<proteinExistence type="predicted"/>
<name>A0ABV1ZXP5_9ACTN</name>
<dbReference type="EMBL" id="JBEQNB010000010">
    <property type="protein sequence ID" value="MES0835880.1"/>
    <property type="molecule type" value="Genomic_DNA"/>
</dbReference>
<evidence type="ECO:0000313" key="3">
    <source>
        <dbReference type="Proteomes" id="UP001432401"/>
    </source>
</evidence>
<keyword evidence="3" id="KW-1185">Reference proteome</keyword>
<sequence length="156" mass="16716">MESHESPHDRTPDAAREALDTLNADRSTLADHIVTPPWFYPALAAITTAFVASPAAPTPFVQSMVVVAGSVSLIFLVLAYQKRTGLAISRTAGPRSLGVLIVVGVAIVVLLGLSQALTLMGMRPWVAAVAVFTFVMVLAGCRVYDRFYDTELRSGR</sequence>
<keyword evidence="1" id="KW-0472">Membrane</keyword>
<accession>A0ABV1ZXP5</accession>
<evidence type="ECO:0000256" key="1">
    <source>
        <dbReference type="SAM" id="Phobius"/>
    </source>
</evidence>
<dbReference type="Proteomes" id="UP001432401">
    <property type="component" value="Unassembled WGS sequence"/>
</dbReference>
<comment type="caution">
    <text evidence="2">The sequence shown here is derived from an EMBL/GenBank/DDBJ whole genome shotgun (WGS) entry which is preliminary data.</text>
</comment>
<feature type="transmembrane region" description="Helical" evidence="1">
    <location>
        <begin position="125"/>
        <end position="144"/>
    </location>
</feature>
<evidence type="ECO:0008006" key="4">
    <source>
        <dbReference type="Google" id="ProtNLM"/>
    </source>
</evidence>
<evidence type="ECO:0000313" key="2">
    <source>
        <dbReference type="EMBL" id="MES0835880.1"/>
    </source>
</evidence>
<keyword evidence="1" id="KW-0812">Transmembrane</keyword>